<feature type="compositionally biased region" description="Basic and acidic residues" evidence="1">
    <location>
        <begin position="41"/>
        <end position="56"/>
    </location>
</feature>
<feature type="compositionally biased region" description="Gly residues" evidence="1">
    <location>
        <begin position="59"/>
        <end position="72"/>
    </location>
</feature>
<evidence type="ECO:0000256" key="1">
    <source>
        <dbReference type="SAM" id="MobiDB-lite"/>
    </source>
</evidence>
<name>A0ABN3GY02_9ACTN</name>
<organism evidence="2 3">
    <name type="scientific">Streptomyces cuspidosporus</name>
    <dbReference type="NCBI Taxonomy" id="66882"/>
    <lineage>
        <taxon>Bacteria</taxon>
        <taxon>Bacillati</taxon>
        <taxon>Actinomycetota</taxon>
        <taxon>Actinomycetes</taxon>
        <taxon>Kitasatosporales</taxon>
        <taxon>Streptomycetaceae</taxon>
        <taxon>Streptomyces</taxon>
    </lineage>
</organism>
<sequence length="189" mass="19933">MSATDWELFLRDIALCLATYQGRGPAVVWPDRAHAVLPRLRDPHGRHARREPRDLCGPRGPGGLRGPRGAYGGRADSGPRPAPRGTGAGRLAADLGHRMGYAVEAFEHTLPAERALALRHPGADTLVCLLQGGARCHVEGPGRPGGEGRGIDLRLCAGEVFYAPAGHSCTLSGARAPCPLLLLVLRAVP</sequence>
<feature type="region of interest" description="Disordered" evidence="1">
    <location>
        <begin position="41"/>
        <end position="90"/>
    </location>
</feature>
<evidence type="ECO:0000313" key="2">
    <source>
        <dbReference type="EMBL" id="GAA2363236.1"/>
    </source>
</evidence>
<dbReference type="SUPFAM" id="SSF51182">
    <property type="entry name" value="RmlC-like cupins"/>
    <property type="match status" value="1"/>
</dbReference>
<evidence type="ECO:0008006" key="4">
    <source>
        <dbReference type="Google" id="ProtNLM"/>
    </source>
</evidence>
<dbReference type="Proteomes" id="UP001500253">
    <property type="component" value="Unassembled WGS sequence"/>
</dbReference>
<dbReference type="EMBL" id="BAAASD010000036">
    <property type="protein sequence ID" value="GAA2363236.1"/>
    <property type="molecule type" value="Genomic_DNA"/>
</dbReference>
<proteinExistence type="predicted"/>
<dbReference type="InterPro" id="IPR011051">
    <property type="entry name" value="RmlC_Cupin_sf"/>
</dbReference>
<keyword evidence="3" id="KW-1185">Reference proteome</keyword>
<dbReference type="RefSeq" id="WP_346177762.1">
    <property type="nucleotide sequence ID" value="NZ_BAAASD010000036.1"/>
</dbReference>
<gene>
    <name evidence="2" type="ORF">GCM10010246_63300</name>
</gene>
<comment type="caution">
    <text evidence="2">The sequence shown here is derived from an EMBL/GenBank/DDBJ whole genome shotgun (WGS) entry which is preliminary data.</text>
</comment>
<evidence type="ECO:0000313" key="3">
    <source>
        <dbReference type="Proteomes" id="UP001500253"/>
    </source>
</evidence>
<protein>
    <recommendedName>
        <fullName evidence="4">Transcription regulator HTH AraC- type ligand binding domain-containing protein</fullName>
    </recommendedName>
</protein>
<reference evidence="2 3" key="1">
    <citation type="journal article" date="2019" name="Int. J. Syst. Evol. Microbiol.">
        <title>The Global Catalogue of Microorganisms (GCM) 10K type strain sequencing project: providing services to taxonomists for standard genome sequencing and annotation.</title>
        <authorList>
            <consortium name="The Broad Institute Genomics Platform"/>
            <consortium name="The Broad Institute Genome Sequencing Center for Infectious Disease"/>
            <person name="Wu L."/>
            <person name="Ma J."/>
        </authorList>
    </citation>
    <scope>NUCLEOTIDE SEQUENCE [LARGE SCALE GENOMIC DNA]</scope>
    <source>
        <strain evidence="2 3">JCM 4316</strain>
    </source>
</reference>
<accession>A0ABN3GY02</accession>